<evidence type="ECO:0000256" key="2">
    <source>
        <dbReference type="ARBA" id="ARBA00022475"/>
    </source>
</evidence>
<keyword evidence="4 6" id="KW-1133">Transmembrane helix</keyword>
<feature type="transmembrane region" description="Helical" evidence="6">
    <location>
        <begin position="132"/>
        <end position="159"/>
    </location>
</feature>
<dbReference type="InterPro" id="IPR000595">
    <property type="entry name" value="cNMP-bd_dom"/>
</dbReference>
<dbReference type="RefSeq" id="WP_198442197.1">
    <property type="nucleotide sequence ID" value="NZ_CBCSHE010000001.1"/>
</dbReference>
<dbReference type="EMBL" id="CP064936">
    <property type="protein sequence ID" value="QQA00452.1"/>
    <property type="molecule type" value="Genomic_DNA"/>
</dbReference>
<evidence type="ECO:0000256" key="5">
    <source>
        <dbReference type="ARBA" id="ARBA00023136"/>
    </source>
</evidence>
<dbReference type="Proteomes" id="UP000595224">
    <property type="component" value="Chromosome"/>
</dbReference>
<dbReference type="PANTHER" id="PTHR30213:SF0">
    <property type="entry name" value="UPF0761 MEMBRANE PROTEIN YIHY"/>
    <property type="match status" value="1"/>
</dbReference>
<feature type="transmembrane region" description="Helical" evidence="6">
    <location>
        <begin position="213"/>
        <end position="234"/>
    </location>
</feature>
<dbReference type="AlphaFoldDB" id="A0A7T3RCG0"/>
<evidence type="ECO:0000256" key="3">
    <source>
        <dbReference type="ARBA" id="ARBA00022692"/>
    </source>
</evidence>
<gene>
    <name evidence="8" type="ORF">IWA51_09255</name>
</gene>
<dbReference type="Pfam" id="PF00027">
    <property type="entry name" value="cNMP_binding"/>
    <property type="match status" value="1"/>
</dbReference>
<comment type="subcellular location">
    <subcellularLocation>
        <location evidence="1">Cell membrane</location>
        <topology evidence="1">Multi-pass membrane protein</topology>
    </subcellularLocation>
</comment>
<feature type="transmembrane region" description="Helical" evidence="6">
    <location>
        <begin position="6"/>
        <end position="23"/>
    </location>
</feature>
<dbReference type="Pfam" id="PF03631">
    <property type="entry name" value="Virul_fac_BrkB"/>
    <property type="match status" value="1"/>
</dbReference>
<keyword evidence="3 6" id="KW-0812">Transmembrane</keyword>
<feature type="transmembrane region" description="Helical" evidence="6">
    <location>
        <begin position="179"/>
        <end position="201"/>
    </location>
</feature>
<evidence type="ECO:0000256" key="1">
    <source>
        <dbReference type="ARBA" id="ARBA00004651"/>
    </source>
</evidence>
<dbReference type="PANTHER" id="PTHR30213">
    <property type="entry name" value="INNER MEMBRANE PROTEIN YHJD"/>
    <property type="match status" value="1"/>
</dbReference>
<keyword evidence="9" id="KW-1185">Reference proteome</keyword>
<dbReference type="InterPro" id="IPR018490">
    <property type="entry name" value="cNMP-bd_dom_sf"/>
</dbReference>
<protein>
    <submittedName>
        <fullName evidence="8">YihY/virulence factor BrkB family protein</fullName>
    </submittedName>
</protein>
<dbReference type="PROSITE" id="PS50042">
    <property type="entry name" value="CNMP_BINDING_3"/>
    <property type="match status" value="1"/>
</dbReference>
<feature type="domain" description="Cyclic nucleotide-binding" evidence="7">
    <location>
        <begin position="315"/>
        <end position="400"/>
    </location>
</feature>
<dbReference type="Gene3D" id="2.60.120.10">
    <property type="entry name" value="Jelly Rolls"/>
    <property type="match status" value="1"/>
</dbReference>
<feature type="transmembrane region" description="Helical" evidence="6">
    <location>
        <begin position="93"/>
        <end position="112"/>
    </location>
</feature>
<evidence type="ECO:0000313" key="8">
    <source>
        <dbReference type="EMBL" id="QQA00452.1"/>
    </source>
</evidence>
<keyword evidence="2" id="KW-1003">Cell membrane</keyword>
<feature type="transmembrane region" description="Helical" evidence="6">
    <location>
        <begin position="254"/>
        <end position="275"/>
    </location>
</feature>
<dbReference type="SMART" id="SM00100">
    <property type="entry name" value="cNMP"/>
    <property type="match status" value="1"/>
</dbReference>
<name>A0A7T3RCG0_9SPIR</name>
<dbReference type="SUPFAM" id="SSF51206">
    <property type="entry name" value="cAMP-binding domain-like"/>
    <property type="match status" value="1"/>
</dbReference>
<proteinExistence type="predicted"/>
<accession>A0A7T3RCG0</accession>
<reference evidence="8 9" key="1">
    <citation type="submission" date="2020-11" db="EMBL/GenBank/DDBJ databases">
        <title>Treponema Peruensis nv. sp., first commensal Treponema isolated from human feces.</title>
        <authorList>
            <person name="Belkhou C."/>
            <person name="Raes J."/>
        </authorList>
    </citation>
    <scope>NUCLEOTIDE SEQUENCE [LARGE SCALE GENOMIC DNA]</scope>
    <source>
        <strain evidence="8 9">RCC2812</strain>
    </source>
</reference>
<evidence type="ECO:0000256" key="4">
    <source>
        <dbReference type="ARBA" id="ARBA00022989"/>
    </source>
</evidence>
<feature type="transmembrane region" description="Helical" evidence="6">
    <location>
        <begin position="35"/>
        <end position="57"/>
    </location>
</feature>
<dbReference type="KEGG" id="tper:IWA51_09255"/>
<evidence type="ECO:0000259" key="7">
    <source>
        <dbReference type="PROSITE" id="PS50042"/>
    </source>
</evidence>
<organism evidence="8 9">
    <name type="scientific">Treponema peruense</name>
    <dbReference type="NCBI Taxonomy" id="2787628"/>
    <lineage>
        <taxon>Bacteria</taxon>
        <taxon>Pseudomonadati</taxon>
        <taxon>Spirochaetota</taxon>
        <taxon>Spirochaetia</taxon>
        <taxon>Spirochaetales</taxon>
        <taxon>Treponemataceae</taxon>
        <taxon>Treponema</taxon>
    </lineage>
</organism>
<dbReference type="InterPro" id="IPR014710">
    <property type="entry name" value="RmlC-like_jellyroll"/>
</dbReference>
<keyword evidence="5 6" id="KW-0472">Membrane</keyword>
<dbReference type="InterPro" id="IPR017039">
    <property type="entry name" value="Virul_fac_BrkB"/>
</dbReference>
<evidence type="ECO:0000256" key="6">
    <source>
        <dbReference type="SAM" id="Phobius"/>
    </source>
</evidence>
<sequence>MSKKKPSFITVIQSLYLTINFFFTNDLLSYASACAFGFLFSVIPVAMMIIVILIRFLHASPETVTALLETVRGLGDFLSKNNFVRSLSEIKPVTNFEIVIGVAIVMMARRFFMSVMGGLNKIFGAERKSRPLMTQLISLAGEAVIVVGIATIVFLSITFKTIEKIPVLTELANLLPGPARLVSALFTSLFPYIFLFIATSLAYKSGSRTRPSFFTCMLFAAGSTLSFIVFLKIMNLFINVNKYNVIYGVLSNTIVLLMEVFFFFIIFLFFAQWLFVFQFFDTLLLCELYLLPARDETSLADLSKRLLFIRPDYLLKNKLNTIRLKKGDNVYSTGQVGKDAFYVSKGTVRITRLNHVSFADRGCFFGEEACMLRELRNEDATAWTDAEIVRIPEETFFMILDKNPRAASKALSRISNYFAKFYGLTKEYPL</sequence>
<dbReference type="CDD" id="cd00038">
    <property type="entry name" value="CAP_ED"/>
    <property type="match status" value="1"/>
</dbReference>
<dbReference type="GO" id="GO:0005886">
    <property type="term" value="C:plasma membrane"/>
    <property type="evidence" value="ECO:0007669"/>
    <property type="project" value="UniProtKB-SubCell"/>
</dbReference>
<evidence type="ECO:0000313" key="9">
    <source>
        <dbReference type="Proteomes" id="UP000595224"/>
    </source>
</evidence>